<dbReference type="Proteomes" id="UP000519439">
    <property type="component" value="Unassembled WGS sequence"/>
</dbReference>
<protein>
    <recommendedName>
        <fullName evidence="3">DUF1795 domain-containing protein</fullName>
    </recommendedName>
</protein>
<dbReference type="AlphaFoldDB" id="A0A7W6IDV6"/>
<dbReference type="RefSeq" id="WP_027317615.1">
    <property type="nucleotide sequence ID" value="NZ_JACIDC010000003.1"/>
</dbReference>
<sequence length="179" mass="19506">MTAALALNYASEAVAQPTKSPIPSHAEQIDGYPFPKSIAGLLRGQRTDYDEPGLGFSVRYERPGETWADIFIYDLGESLSSVNARKMSLDQRDAALRDIDHGVSSGSYQNAALVAKSETTSYAKAHVAITQGGKTRDSYVFVTIHKGNFIKIRLTTAADNADELASRFASEYARIIGRK</sequence>
<evidence type="ECO:0000313" key="1">
    <source>
        <dbReference type="EMBL" id="MBB4039681.1"/>
    </source>
</evidence>
<reference evidence="1 2" key="1">
    <citation type="submission" date="2020-08" db="EMBL/GenBank/DDBJ databases">
        <title>Genomic Encyclopedia of Type Strains, Phase IV (KMG-IV): sequencing the most valuable type-strain genomes for metagenomic binning, comparative biology and taxonomic classification.</title>
        <authorList>
            <person name="Goeker M."/>
        </authorList>
    </citation>
    <scope>NUCLEOTIDE SEQUENCE [LARGE SCALE GENOMIC DNA]</scope>
    <source>
        <strain evidence="1 2">DSM 15743</strain>
    </source>
</reference>
<accession>A0A7W6IDV6</accession>
<comment type="caution">
    <text evidence="1">The sequence shown here is derived from an EMBL/GenBank/DDBJ whole genome shotgun (WGS) entry which is preliminary data.</text>
</comment>
<evidence type="ECO:0000313" key="2">
    <source>
        <dbReference type="Proteomes" id="UP000519439"/>
    </source>
</evidence>
<organism evidence="1 2">
    <name type="scientific">Microvirga flocculans</name>
    <dbReference type="NCBI Taxonomy" id="217168"/>
    <lineage>
        <taxon>Bacteria</taxon>
        <taxon>Pseudomonadati</taxon>
        <taxon>Pseudomonadota</taxon>
        <taxon>Alphaproteobacteria</taxon>
        <taxon>Hyphomicrobiales</taxon>
        <taxon>Methylobacteriaceae</taxon>
        <taxon>Microvirga</taxon>
    </lineage>
</organism>
<evidence type="ECO:0008006" key="3">
    <source>
        <dbReference type="Google" id="ProtNLM"/>
    </source>
</evidence>
<name>A0A7W6IDV6_9HYPH</name>
<gene>
    <name evidence="1" type="ORF">GGR34_001323</name>
</gene>
<keyword evidence="2" id="KW-1185">Reference proteome</keyword>
<dbReference type="EMBL" id="JACIDC010000003">
    <property type="protein sequence ID" value="MBB4039681.1"/>
    <property type="molecule type" value="Genomic_DNA"/>
</dbReference>
<proteinExistence type="predicted"/>